<evidence type="ECO:0000313" key="2">
    <source>
        <dbReference type="Proteomes" id="UP000011115"/>
    </source>
</evidence>
<organism evidence="1 2">
    <name type="scientific">Solanum tuberosum</name>
    <name type="common">Potato</name>
    <dbReference type="NCBI Taxonomy" id="4113"/>
    <lineage>
        <taxon>Eukaryota</taxon>
        <taxon>Viridiplantae</taxon>
        <taxon>Streptophyta</taxon>
        <taxon>Embryophyta</taxon>
        <taxon>Tracheophyta</taxon>
        <taxon>Spermatophyta</taxon>
        <taxon>Magnoliopsida</taxon>
        <taxon>eudicotyledons</taxon>
        <taxon>Gunneridae</taxon>
        <taxon>Pentapetalae</taxon>
        <taxon>asterids</taxon>
        <taxon>lamiids</taxon>
        <taxon>Solanales</taxon>
        <taxon>Solanaceae</taxon>
        <taxon>Solanoideae</taxon>
        <taxon>Solaneae</taxon>
        <taxon>Solanum</taxon>
    </lineage>
</organism>
<dbReference type="AlphaFoldDB" id="M1BZM3"/>
<sequence>MRPQVQILAKTKILTDFFHLSKHWWTELPDTCVVLVGDLIQTPNDLQVKLSRRKYFR</sequence>
<dbReference type="PaxDb" id="4113-PGSC0003DMT400056561"/>
<evidence type="ECO:0000313" key="1">
    <source>
        <dbReference type="EnsemblPlants" id="PGSC0003DMT400056561"/>
    </source>
</evidence>
<dbReference type="InParanoid" id="M1BZM3"/>
<protein>
    <submittedName>
        <fullName evidence="1">Uncharacterized protein</fullName>
    </submittedName>
</protein>
<keyword evidence="2" id="KW-1185">Reference proteome</keyword>
<dbReference type="Proteomes" id="UP000011115">
    <property type="component" value="Unassembled WGS sequence"/>
</dbReference>
<accession>M1BZM3</accession>
<reference evidence="1" key="2">
    <citation type="submission" date="2015-06" db="UniProtKB">
        <authorList>
            <consortium name="EnsemblPlants"/>
        </authorList>
    </citation>
    <scope>IDENTIFICATION</scope>
    <source>
        <strain evidence="1">DM1-3 516 R44</strain>
    </source>
</reference>
<dbReference type="EnsemblPlants" id="PGSC0003DMT400056561">
    <property type="protein sequence ID" value="PGSC0003DMT400056561"/>
    <property type="gene ID" value="PGSC0003DMG400021990"/>
</dbReference>
<dbReference type="Gramene" id="PGSC0003DMT400056561">
    <property type="protein sequence ID" value="PGSC0003DMT400056561"/>
    <property type="gene ID" value="PGSC0003DMG400021990"/>
</dbReference>
<proteinExistence type="predicted"/>
<reference evidence="2" key="1">
    <citation type="journal article" date="2011" name="Nature">
        <title>Genome sequence and analysis of the tuber crop potato.</title>
        <authorList>
            <consortium name="The Potato Genome Sequencing Consortium"/>
        </authorList>
    </citation>
    <scope>NUCLEOTIDE SEQUENCE [LARGE SCALE GENOMIC DNA]</scope>
    <source>
        <strain evidence="2">cv. DM1-3 516 R44</strain>
    </source>
</reference>
<name>M1BZM3_SOLTU</name>
<dbReference type="HOGENOM" id="CLU_3000225_0_0_1"/>